<dbReference type="AlphaFoldDB" id="A0AAV8UAR1"/>
<comment type="caution">
    <text evidence="1">The sequence shown here is derived from an EMBL/GenBank/DDBJ whole genome shotgun (WGS) entry which is preliminary data.</text>
</comment>
<gene>
    <name evidence="1" type="ORF">K2173_018455</name>
</gene>
<accession>A0AAV8UAR1</accession>
<dbReference type="EMBL" id="JAIWQS010000008">
    <property type="protein sequence ID" value="KAJ8899481.1"/>
    <property type="molecule type" value="Genomic_DNA"/>
</dbReference>
<keyword evidence="2" id="KW-1185">Reference proteome</keyword>
<dbReference type="Proteomes" id="UP001159364">
    <property type="component" value="Linkage Group LG08"/>
</dbReference>
<organism evidence="1 2">
    <name type="scientific">Erythroxylum novogranatense</name>
    <dbReference type="NCBI Taxonomy" id="1862640"/>
    <lineage>
        <taxon>Eukaryota</taxon>
        <taxon>Viridiplantae</taxon>
        <taxon>Streptophyta</taxon>
        <taxon>Embryophyta</taxon>
        <taxon>Tracheophyta</taxon>
        <taxon>Spermatophyta</taxon>
        <taxon>Magnoliopsida</taxon>
        <taxon>eudicotyledons</taxon>
        <taxon>Gunneridae</taxon>
        <taxon>Pentapetalae</taxon>
        <taxon>rosids</taxon>
        <taxon>fabids</taxon>
        <taxon>Malpighiales</taxon>
        <taxon>Erythroxylaceae</taxon>
        <taxon>Erythroxylum</taxon>
    </lineage>
</organism>
<sequence length="99" mass="11684">MASKEAKMKILSAQRIKRAQFLKWGKRIASSEAEETVRKLSSGCRRGSNVLRLIVWKLRRQWNKQTSGWQRTSTSHYSYDLYSYSMNFDDGLRQDRFSS</sequence>
<evidence type="ECO:0000313" key="1">
    <source>
        <dbReference type="EMBL" id="KAJ8899481.1"/>
    </source>
</evidence>
<reference evidence="1 2" key="1">
    <citation type="submission" date="2021-09" db="EMBL/GenBank/DDBJ databases">
        <title>Genomic insights and catalytic innovation underlie evolution of tropane alkaloids biosynthesis.</title>
        <authorList>
            <person name="Wang Y.-J."/>
            <person name="Tian T."/>
            <person name="Huang J.-P."/>
            <person name="Huang S.-X."/>
        </authorList>
    </citation>
    <scope>NUCLEOTIDE SEQUENCE [LARGE SCALE GENOMIC DNA]</scope>
    <source>
        <strain evidence="1">KIB-2018</strain>
        <tissue evidence="1">Leaf</tissue>
    </source>
</reference>
<dbReference type="PANTHER" id="PTHR34538">
    <property type="entry name" value="EXPRESSED PROTEIN"/>
    <property type="match status" value="1"/>
</dbReference>
<evidence type="ECO:0000313" key="2">
    <source>
        <dbReference type="Proteomes" id="UP001159364"/>
    </source>
</evidence>
<protein>
    <submittedName>
        <fullName evidence="1">Uncharacterized protein</fullName>
    </submittedName>
</protein>
<proteinExistence type="predicted"/>
<dbReference type="PANTHER" id="PTHR34538:SF4">
    <property type="entry name" value="EXPRESSED PROTEIN"/>
    <property type="match status" value="1"/>
</dbReference>
<name>A0AAV8UAR1_9ROSI</name>